<feature type="transmembrane region" description="Helical" evidence="5">
    <location>
        <begin position="109"/>
        <end position="133"/>
    </location>
</feature>
<reference evidence="7" key="1">
    <citation type="submission" date="2016-10" db="EMBL/GenBank/DDBJ databases">
        <authorList>
            <person name="Varghese N."/>
            <person name="Submissions S."/>
        </authorList>
    </citation>
    <scope>NUCLEOTIDE SEQUENCE [LARGE SCALE GENOMIC DNA]</scope>
    <source>
        <strain evidence="7">CGMCC 1.7736</strain>
    </source>
</reference>
<evidence type="ECO:0000256" key="4">
    <source>
        <dbReference type="ARBA" id="ARBA00023136"/>
    </source>
</evidence>
<evidence type="ECO:0000256" key="5">
    <source>
        <dbReference type="SAM" id="Phobius"/>
    </source>
</evidence>
<evidence type="ECO:0000256" key="3">
    <source>
        <dbReference type="ARBA" id="ARBA00022989"/>
    </source>
</evidence>
<evidence type="ECO:0000256" key="2">
    <source>
        <dbReference type="ARBA" id="ARBA00022692"/>
    </source>
</evidence>
<organism evidence="6 7">
    <name type="scientific">Halogeometricum rufum</name>
    <dbReference type="NCBI Taxonomy" id="553469"/>
    <lineage>
        <taxon>Archaea</taxon>
        <taxon>Methanobacteriati</taxon>
        <taxon>Methanobacteriota</taxon>
        <taxon>Stenosarchaea group</taxon>
        <taxon>Halobacteria</taxon>
        <taxon>Halobacteriales</taxon>
        <taxon>Haloferacaceae</taxon>
        <taxon>Halogeometricum</taxon>
    </lineage>
</organism>
<protein>
    <submittedName>
        <fullName evidence="6">DoxX protein</fullName>
    </submittedName>
</protein>
<feature type="transmembrane region" description="Helical" evidence="5">
    <location>
        <begin position="12"/>
        <end position="34"/>
    </location>
</feature>
<evidence type="ECO:0000313" key="7">
    <source>
        <dbReference type="Proteomes" id="UP000198531"/>
    </source>
</evidence>
<dbReference type="EMBL" id="FOYT01000002">
    <property type="protein sequence ID" value="SFR53533.1"/>
    <property type="molecule type" value="Genomic_DNA"/>
</dbReference>
<comment type="subcellular location">
    <subcellularLocation>
        <location evidence="1">Membrane</location>
        <topology evidence="1">Multi-pass membrane protein</topology>
    </subcellularLocation>
</comment>
<dbReference type="OrthoDB" id="333702at2157"/>
<feature type="transmembrane region" description="Helical" evidence="5">
    <location>
        <begin position="74"/>
        <end position="97"/>
    </location>
</feature>
<dbReference type="Proteomes" id="UP000198531">
    <property type="component" value="Unassembled WGS sequence"/>
</dbReference>
<evidence type="ECO:0000313" key="6">
    <source>
        <dbReference type="EMBL" id="SFR53533.1"/>
    </source>
</evidence>
<gene>
    <name evidence="6" type="ORF">SAMN04487947_2042</name>
</gene>
<name>A0A1I6HGA9_9EURY</name>
<dbReference type="GO" id="GO:0016020">
    <property type="term" value="C:membrane"/>
    <property type="evidence" value="ECO:0007669"/>
    <property type="project" value="UniProtKB-SubCell"/>
</dbReference>
<feature type="transmembrane region" description="Helical" evidence="5">
    <location>
        <begin position="46"/>
        <end position="68"/>
    </location>
</feature>
<keyword evidence="2 5" id="KW-0812">Transmembrane</keyword>
<sequence>MAFSSTLSGTAFLLGRALFALVVGYLALGNLLDLESSVAYAESKGAPLASVTVPLGSLGLVAGAAAVLTGVYPAVGALAVVVFLVPITVVMHDFWTVTGQERQNERIHFLKNVGLVGGALVFLALSTVSWPLAVGMGL</sequence>
<dbReference type="InterPro" id="IPR032808">
    <property type="entry name" value="DoxX"/>
</dbReference>
<dbReference type="STRING" id="553469.SAMN04487947_2042"/>
<keyword evidence="4 5" id="KW-0472">Membrane</keyword>
<evidence type="ECO:0000256" key="1">
    <source>
        <dbReference type="ARBA" id="ARBA00004141"/>
    </source>
</evidence>
<proteinExistence type="predicted"/>
<keyword evidence="7" id="KW-1185">Reference proteome</keyword>
<keyword evidence="3 5" id="KW-1133">Transmembrane helix</keyword>
<dbReference type="RefSeq" id="WP_089807269.1">
    <property type="nucleotide sequence ID" value="NZ_FOYT01000002.1"/>
</dbReference>
<dbReference type="Pfam" id="PF07681">
    <property type="entry name" value="DoxX"/>
    <property type="match status" value="1"/>
</dbReference>
<accession>A0A1I6HGA9</accession>
<dbReference type="AlphaFoldDB" id="A0A1I6HGA9"/>